<dbReference type="RefSeq" id="WP_076405184.1">
    <property type="nucleotide sequence ID" value="NZ_FTMI01000004.1"/>
</dbReference>
<organism evidence="3 4">
    <name type="scientific">Cellulosimicrobium aquatile</name>
    <dbReference type="NCBI Taxonomy" id="1612203"/>
    <lineage>
        <taxon>Bacteria</taxon>
        <taxon>Bacillati</taxon>
        <taxon>Actinomycetota</taxon>
        <taxon>Actinomycetes</taxon>
        <taxon>Micrococcales</taxon>
        <taxon>Promicromonosporaceae</taxon>
        <taxon>Cellulosimicrobium</taxon>
    </lineage>
</organism>
<dbReference type="Proteomes" id="UP000186235">
    <property type="component" value="Unassembled WGS sequence"/>
</dbReference>
<evidence type="ECO:0000256" key="1">
    <source>
        <dbReference type="SAM" id="MobiDB-lite"/>
    </source>
</evidence>
<evidence type="ECO:0000313" key="3">
    <source>
        <dbReference type="EMBL" id="SIQ45841.1"/>
    </source>
</evidence>
<accession>A0A1N6SXP2</accession>
<feature type="region of interest" description="Disordered" evidence="1">
    <location>
        <begin position="40"/>
        <end position="60"/>
    </location>
</feature>
<evidence type="ECO:0000256" key="2">
    <source>
        <dbReference type="SAM" id="SignalP"/>
    </source>
</evidence>
<keyword evidence="2" id="KW-0732">Signal</keyword>
<name>A0A1N6SXP2_9MICO</name>
<dbReference type="AlphaFoldDB" id="A0A1N6SXP2"/>
<evidence type="ECO:0000313" key="4">
    <source>
        <dbReference type="Proteomes" id="UP000186235"/>
    </source>
</evidence>
<sequence length="246" mass="25543">MSPYGHPLSVPPLRCARAVAAALALVGSVTACGLAAPVGPEVTPAASSTSAEPTGAEPTLTGTYQEGYDLGYEHGSTTGARAGADFLAERTEEFNDGYEAGYSTGKDEAEAAHQNPVTSFGTPMEWEDGLTLTVTNDGYFTPSEWAAVGDFPTYLSFTFTVTNGTATTWSSSGYTQVTSGGAAGDEVFDSGQGYGGAPTAPVLPGQSITWKQGFGVTDPADLTMNVSLDWDHVDVVYTTVEDAWTF</sequence>
<feature type="chain" id="PRO_5038455328" description="DUF4352 domain-containing protein" evidence="2">
    <location>
        <begin position="32"/>
        <end position="246"/>
    </location>
</feature>
<proteinExistence type="predicted"/>
<evidence type="ECO:0008006" key="5">
    <source>
        <dbReference type="Google" id="ProtNLM"/>
    </source>
</evidence>
<reference evidence="4" key="1">
    <citation type="submission" date="2017-01" db="EMBL/GenBank/DDBJ databases">
        <authorList>
            <person name="Varghese N."/>
            <person name="Submissions S."/>
        </authorList>
    </citation>
    <scope>NUCLEOTIDE SEQUENCE [LARGE SCALE GENOMIC DNA]</scope>
    <source>
        <strain evidence="4">3bp</strain>
    </source>
</reference>
<keyword evidence="4" id="KW-1185">Reference proteome</keyword>
<dbReference type="EMBL" id="FTMI01000004">
    <property type="protein sequence ID" value="SIQ45841.1"/>
    <property type="molecule type" value="Genomic_DNA"/>
</dbReference>
<protein>
    <recommendedName>
        <fullName evidence="5">DUF4352 domain-containing protein</fullName>
    </recommendedName>
</protein>
<feature type="signal peptide" evidence="2">
    <location>
        <begin position="1"/>
        <end position="31"/>
    </location>
</feature>
<gene>
    <name evidence="3" type="ORF">SAMN05518682_2573</name>
</gene>